<dbReference type="AlphaFoldDB" id="A0A397VBR2"/>
<reference evidence="2 3" key="1">
    <citation type="submission" date="2018-06" db="EMBL/GenBank/DDBJ databases">
        <title>Comparative genomics reveals the genomic features of Rhizophagus irregularis, R. cerebriforme, R. diaphanum and Gigaspora rosea, and their symbiotic lifestyle signature.</title>
        <authorList>
            <person name="Morin E."/>
            <person name="San Clemente H."/>
            <person name="Chen E.C.H."/>
            <person name="De La Providencia I."/>
            <person name="Hainaut M."/>
            <person name="Kuo A."/>
            <person name="Kohler A."/>
            <person name="Murat C."/>
            <person name="Tang N."/>
            <person name="Roy S."/>
            <person name="Loubradou J."/>
            <person name="Henrissat B."/>
            <person name="Grigoriev I.V."/>
            <person name="Corradi N."/>
            <person name="Roux C."/>
            <person name="Martin F.M."/>
        </authorList>
    </citation>
    <scope>NUCLEOTIDE SEQUENCE [LARGE SCALE GENOMIC DNA]</scope>
    <source>
        <strain evidence="2 3">DAOM 194757</strain>
    </source>
</reference>
<evidence type="ECO:0000313" key="3">
    <source>
        <dbReference type="Proteomes" id="UP000266673"/>
    </source>
</evidence>
<accession>A0A397VBR2</accession>
<sequence length="252" mass="29339">MDHNPVFKDTYCKTQRYPYNATTLDFLYEKMALFLLQYFQEVFHNRGKSIPNPNKKTTDIQKKTSKKNSTNKTSTKKTPAKAPTKKTSTKGKKKHPKIYQLATLKEEIDLRYLPTAYSTSHPPHPELCDCCGLPLSDDNRENKLTKEDLDDDENDIEEGTDEVSEEIEESLDTSSRLAAEIYKIEQWCKENRDQNKDSLDRCELIQQDSFEILLEEVITHSKIMAEGPESIQYKNHIKVDYLDLEDFIEQET</sequence>
<dbReference type="EMBL" id="QKWP01000605">
    <property type="protein sequence ID" value="RIB17433.1"/>
    <property type="molecule type" value="Genomic_DNA"/>
</dbReference>
<name>A0A397VBR2_9GLOM</name>
<feature type="region of interest" description="Disordered" evidence="1">
    <location>
        <begin position="46"/>
        <end position="95"/>
    </location>
</feature>
<keyword evidence="3" id="KW-1185">Reference proteome</keyword>
<gene>
    <name evidence="2" type="ORF">C2G38_2187280</name>
</gene>
<comment type="caution">
    <text evidence="2">The sequence shown here is derived from an EMBL/GenBank/DDBJ whole genome shotgun (WGS) entry which is preliminary data.</text>
</comment>
<dbReference type="STRING" id="44941.A0A397VBR2"/>
<protein>
    <submittedName>
        <fullName evidence="2">Uncharacterized protein</fullName>
    </submittedName>
</protein>
<evidence type="ECO:0000256" key="1">
    <source>
        <dbReference type="SAM" id="MobiDB-lite"/>
    </source>
</evidence>
<organism evidence="2 3">
    <name type="scientific">Gigaspora rosea</name>
    <dbReference type="NCBI Taxonomy" id="44941"/>
    <lineage>
        <taxon>Eukaryota</taxon>
        <taxon>Fungi</taxon>
        <taxon>Fungi incertae sedis</taxon>
        <taxon>Mucoromycota</taxon>
        <taxon>Glomeromycotina</taxon>
        <taxon>Glomeromycetes</taxon>
        <taxon>Diversisporales</taxon>
        <taxon>Gigasporaceae</taxon>
        <taxon>Gigaspora</taxon>
    </lineage>
</organism>
<evidence type="ECO:0000313" key="2">
    <source>
        <dbReference type="EMBL" id="RIB17433.1"/>
    </source>
</evidence>
<feature type="compositionally biased region" description="Basic residues" evidence="1">
    <location>
        <begin position="74"/>
        <end position="95"/>
    </location>
</feature>
<proteinExistence type="predicted"/>
<dbReference type="Proteomes" id="UP000266673">
    <property type="component" value="Unassembled WGS sequence"/>
</dbReference>